<organism evidence="1">
    <name type="scientific">invertebrate metagenome</name>
    <dbReference type="NCBI Taxonomy" id="1711999"/>
    <lineage>
        <taxon>unclassified sequences</taxon>
        <taxon>metagenomes</taxon>
        <taxon>organismal metagenomes</taxon>
    </lineage>
</organism>
<proteinExistence type="predicted"/>
<gene>
    <name evidence="1" type="ORF">CI610_03344</name>
</gene>
<comment type="caution">
    <text evidence="1">The sequence shown here is derived from an EMBL/GenBank/DDBJ whole genome shotgun (WGS) entry which is preliminary data.</text>
</comment>
<reference evidence="1" key="1">
    <citation type="journal article" date="2017" name="Appl. Environ. Microbiol.">
        <title>Molecular characterization of an Endozoicomonas-like organism causing infection in king scallop Pecten maximus L.</title>
        <authorList>
            <person name="Cano I."/>
            <person name="van Aerle R."/>
            <person name="Ross S."/>
            <person name="Verner-Jeffreys D.W."/>
            <person name="Paley R.K."/>
            <person name="Rimmer G."/>
            <person name="Ryder D."/>
            <person name="Hooper P."/>
            <person name="Stone D."/>
            <person name="Feist S.W."/>
        </authorList>
    </citation>
    <scope>NUCLEOTIDE SEQUENCE</scope>
</reference>
<dbReference type="EMBL" id="NSIT01000407">
    <property type="protein sequence ID" value="PJE77729.1"/>
    <property type="molecule type" value="Genomic_DNA"/>
</dbReference>
<name>A0A2H9T3G2_9ZZZZ</name>
<protein>
    <submittedName>
        <fullName evidence="1">Uncharacterized protein</fullName>
    </submittedName>
</protein>
<evidence type="ECO:0000313" key="1">
    <source>
        <dbReference type="EMBL" id="PJE77729.1"/>
    </source>
</evidence>
<sequence length="75" mass="8907">MLISSDSASLYKFHTVYRYTASSWYTYNARPCLEQVIEHRYMQSFDFKTKFNNYRNYAVEEKEGTISSLALTRAI</sequence>
<accession>A0A2H9T3G2</accession>
<dbReference type="AlphaFoldDB" id="A0A2H9T3G2"/>